<dbReference type="InterPro" id="IPR007403">
    <property type="entry name" value="DUF456"/>
</dbReference>
<feature type="transmembrane region" description="Helical" evidence="1">
    <location>
        <begin position="132"/>
        <end position="157"/>
    </location>
</feature>
<sequence length="158" mass="16162">MTPTDFFVGLAIAVGIVGIVVPVLPGSLLVLAAILVWALETGSASGWTVFAVATTLLAAGAVVKYAVPGRRLKTAGVPNRTLWFGAALGVVGFFVIPVVGLFVGFLAGVYLAEHQRLGASLAWPSTKHALRAVGLSLLIEMAAALLAALVWFVGALAV</sequence>
<proteinExistence type="predicted"/>
<dbReference type="Proteomes" id="UP000515947">
    <property type="component" value="Chromosome"/>
</dbReference>
<feature type="transmembrane region" description="Helical" evidence="1">
    <location>
        <begin position="6"/>
        <end position="39"/>
    </location>
</feature>
<feature type="transmembrane region" description="Helical" evidence="1">
    <location>
        <begin position="46"/>
        <end position="67"/>
    </location>
</feature>
<accession>A0A7G9RBN4</accession>
<protein>
    <submittedName>
        <fullName evidence="2">DUF456 domain-containing protein</fullName>
    </submittedName>
</protein>
<reference evidence="2 3" key="1">
    <citation type="submission" date="2020-08" db="EMBL/GenBank/DDBJ databases">
        <title>Genome sequence of Nocardioides mesophilus KACC 16243T.</title>
        <authorList>
            <person name="Hyun D.-W."/>
            <person name="Bae J.-W."/>
        </authorList>
    </citation>
    <scope>NUCLEOTIDE SEQUENCE [LARGE SCALE GENOMIC DNA]</scope>
    <source>
        <strain evidence="2 3">KACC 16243</strain>
    </source>
</reference>
<keyword evidence="3" id="KW-1185">Reference proteome</keyword>
<keyword evidence="1" id="KW-0812">Transmembrane</keyword>
<evidence type="ECO:0000313" key="3">
    <source>
        <dbReference type="Proteomes" id="UP000515947"/>
    </source>
</evidence>
<dbReference type="RefSeq" id="WP_187578851.1">
    <property type="nucleotide sequence ID" value="NZ_CP060713.1"/>
</dbReference>
<organism evidence="2 3">
    <name type="scientific">Nocardioides mesophilus</name>
    <dbReference type="NCBI Taxonomy" id="433659"/>
    <lineage>
        <taxon>Bacteria</taxon>
        <taxon>Bacillati</taxon>
        <taxon>Actinomycetota</taxon>
        <taxon>Actinomycetes</taxon>
        <taxon>Propionibacteriales</taxon>
        <taxon>Nocardioidaceae</taxon>
        <taxon>Nocardioides</taxon>
    </lineage>
</organism>
<dbReference type="Pfam" id="PF04306">
    <property type="entry name" value="DUF456"/>
    <property type="match status" value="1"/>
</dbReference>
<evidence type="ECO:0000256" key="1">
    <source>
        <dbReference type="SAM" id="Phobius"/>
    </source>
</evidence>
<dbReference type="EMBL" id="CP060713">
    <property type="protein sequence ID" value="QNN53009.1"/>
    <property type="molecule type" value="Genomic_DNA"/>
</dbReference>
<dbReference type="AlphaFoldDB" id="A0A7G9RBN4"/>
<gene>
    <name evidence="2" type="ORF">H9L09_00385</name>
</gene>
<dbReference type="KEGG" id="nmes:H9L09_00385"/>
<keyword evidence="1" id="KW-0472">Membrane</keyword>
<evidence type="ECO:0000313" key="2">
    <source>
        <dbReference type="EMBL" id="QNN53009.1"/>
    </source>
</evidence>
<name>A0A7G9RBN4_9ACTN</name>
<keyword evidence="1" id="KW-1133">Transmembrane helix</keyword>
<feature type="transmembrane region" description="Helical" evidence="1">
    <location>
        <begin position="82"/>
        <end position="111"/>
    </location>
</feature>